<sequence length="516" mass="57774">MRKVGLIALNVALVLTVLAGCTNKTSPDSTAPSVSGNPKIPEAVATVNKGIEKNTFTALLETNASWPYNKDWPIWKYIEENTGTTLNVQLPSGNLQDTVTLNVASGSLPDLTFGYTPMANTYGIQGVFANILDYTDIMPNFKKWMEKYPTYVKAALASDGKMYVFPNEGYGKANGMSWLYRQDIFQKNNLTPPTNYDEFYNVLKKLKQIYPDSSPFVFRNGLNILNSMAPSFEANGGFYLDKKTNKAQFGPIEPNFKKMVEYLHKFYVDGLIPADFLTVDTKRWQDMISTNKGFVTNDYIVRIDFFNTPMRKENPDSTIAFMPPAAGLPGAKPLLLNTQSVDGGLMVSAKSKKIKEIMKTMDFFYSEEGKTMASWGKEGATYTIENGKKKFIPGLFNNASELANKFGLTTLGTYTWFDFDAYKSIISKSLQSAYDDADKYMDVYSPLPKNTQSELDVLSITGKAVTDAYSENISKFIIGQRSLDEWDQYVAELKKLGLQKALDVYQASFDRVSKTK</sequence>
<accession>A0ABX1Z3A6</accession>
<keyword evidence="3" id="KW-1185">Reference proteome</keyword>
<proteinExistence type="predicted"/>
<dbReference type="Proteomes" id="UP000658690">
    <property type="component" value="Unassembled WGS sequence"/>
</dbReference>
<name>A0ABX1Z3A6_9BACL</name>
<organism evidence="2 3">
    <name type="scientific">Paenibacillus germinis</name>
    <dbReference type="NCBI Taxonomy" id="2654979"/>
    <lineage>
        <taxon>Bacteria</taxon>
        <taxon>Bacillati</taxon>
        <taxon>Bacillota</taxon>
        <taxon>Bacilli</taxon>
        <taxon>Bacillales</taxon>
        <taxon>Paenibacillaceae</taxon>
        <taxon>Paenibacillus</taxon>
    </lineage>
</organism>
<comment type="caution">
    <text evidence="2">The sequence shown here is derived from an EMBL/GenBank/DDBJ whole genome shotgun (WGS) entry which is preliminary data.</text>
</comment>
<dbReference type="PANTHER" id="PTHR43649:SF17">
    <property type="entry name" value="ABC TRANSPORTER SOLUTE BINDING PROTEIN-SUGAR TRANSPORT"/>
    <property type="match status" value="1"/>
</dbReference>
<reference evidence="2 3" key="1">
    <citation type="submission" date="2019-10" db="EMBL/GenBank/DDBJ databases">
        <title>Description of Paenibacillus choica sp. nov.</title>
        <authorList>
            <person name="Carlier A."/>
            <person name="Qi S."/>
        </authorList>
    </citation>
    <scope>NUCLEOTIDE SEQUENCE [LARGE SCALE GENOMIC DNA]</scope>
    <source>
        <strain evidence="2 3">LMG 31460</strain>
    </source>
</reference>
<feature type="chain" id="PRO_5045264357" evidence="1">
    <location>
        <begin position="20"/>
        <end position="516"/>
    </location>
</feature>
<keyword evidence="1" id="KW-0732">Signal</keyword>
<dbReference type="InterPro" id="IPR050490">
    <property type="entry name" value="Bact_solute-bd_prot1"/>
</dbReference>
<gene>
    <name evidence="2" type="ORF">GC102_12790</name>
</gene>
<dbReference type="SUPFAM" id="SSF53850">
    <property type="entry name" value="Periplasmic binding protein-like II"/>
    <property type="match status" value="1"/>
</dbReference>
<dbReference type="EMBL" id="WHOC01000069">
    <property type="protein sequence ID" value="NOU86644.1"/>
    <property type="molecule type" value="Genomic_DNA"/>
</dbReference>
<dbReference type="PROSITE" id="PS51257">
    <property type="entry name" value="PROKAR_LIPOPROTEIN"/>
    <property type="match status" value="1"/>
</dbReference>
<dbReference type="Gene3D" id="3.40.190.10">
    <property type="entry name" value="Periplasmic binding protein-like II"/>
    <property type="match status" value="2"/>
</dbReference>
<protein>
    <submittedName>
        <fullName evidence="2">Extracellular solute-binding protein</fullName>
    </submittedName>
</protein>
<feature type="signal peptide" evidence="1">
    <location>
        <begin position="1"/>
        <end position="19"/>
    </location>
</feature>
<evidence type="ECO:0000313" key="2">
    <source>
        <dbReference type="EMBL" id="NOU86644.1"/>
    </source>
</evidence>
<evidence type="ECO:0000313" key="3">
    <source>
        <dbReference type="Proteomes" id="UP000658690"/>
    </source>
</evidence>
<evidence type="ECO:0000256" key="1">
    <source>
        <dbReference type="SAM" id="SignalP"/>
    </source>
</evidence>
<dbReference type="PANTHER" id="PTHR43649">
    <property type="entry name" value="ARABINOSE-BINDING PROTEIN-RELATED"/>
    <property type="match status" value="1"/>
</dbReference>
<dbReference type="RefSeq" id="WP_171689905.1">
    <property type="nucleotide sequence ID" value="NZ_WHOC01000069.1"/>
</dbReference>